<dbReference type="AlphaFoldDB" id="A0A2U3AML4"/>
<dbReference type="InterPro" id="IPR029058">
    <property type="entry name" value="AB_hydrolase_fold"/>
</dbReference>
<protein>
    <recommendedName>
        <fullName evidence="3">Tetratricopeptide repeat protein</fullName>
    </recommendedName>
</protein>
<dbReference type="SUPFAM" id="SSF53474">
    <property type="entry name" value="alpha/beta-Hydrolases"/>
    <property type="match status" value="1"/>
</dbReference>
<evidence type="ECO:0000313" key="2">
    <source>
        <dbReference type="Proteomes" id="UP000245938"/>
    </source>
</evidence>
<dbReference type="EMBL" id="QFVR01000006">
    <property type="protein sequence ID" value="PWI25767.1"/>
    <property type="molecule type" value="Genomic_DNA"/>
</dbReference>
<proteinExistence type="predicted"/>
<reference evidence="1 2" key="1">
    <citation type="submission" date="2018-05" db="EMBL/GenBank/DDBJ databases">
        <title>Kurthia sibirica genome sequence.</title>
        <authorList>
            <person name="Maclea K.S."/>
            <person name="Goen A.E."/>
        </authorList>
    </citation>
    <scope>NUCLEOTIDE SEQUENCE [LARGE SCALE GENOMIC DNA]</scope>
    <source>
        <strain evidence="1 2">ATCC 49154</strain>
    </source>
</reference>
<dbReference type="Proteomes" id="UP000245938">
    <property type="component" value="Unassembled WGS sequence"/>
</dbReference>
<sequence>MDSKASGFQVTSLIEKPHTVPTAQQYIQLAQSINTKKYFKLLKEGTKIHPTSLKIQARIIRHYLKNNQPKTALKHLLTSRHRSRQNNTYLFYQHCATLLAKNGRIADALQLVAKGLLKNDAQQQYIEFASKFALRHTAWSLAETAFKRLQKLQPTTESAYNLAVCYQMIGKTDESKSLIQYCIDTDPEGYEELFEDQYRKYTIYTNEQSTIELYKYINPSTTVVATFDTIDKTIDRIPFAYNLIKKKKMDIIALRRHSIHNFHQDLSRETYVEATQLLLKAYSTKFAYGTSLGGYSALYFGTTIPEAIVLAMAPRNSAIADYGSENVDQIVPHQHITPHPKNTNARVSILFDPKNTIDNRYVNNEVLASYPHAQVIHLPYAGHRLPKYLAQTKQLKPLVDRFLAAEPLPTIHFGEKRYLSNEYFWVMAEKCLDHHHFTWALQFANHAIELAPTFDRPHASKIQALMALKKMKEAVAACHLAIVEFPMQARFTILLAECYVLENNQVKAVSIIEQQLQHNHSKKLASYLQQLTL</sequence>
<comment type="caution">
    <text evidence="1">The sequence shown here is derived from an EMBL/GenBank/DDBJ whole genome shotgun (WGS) entry which is preliminary data.</text>
</comment>
<organism evidence="1 2">
    <name type="scientific">Kurthia sibirica</name>
    <dbReference type="NCBI Taxonomy" id="202750"/>
    <lineage>
        <taxon>Bacteria</taxon>
        <taxon>Bacillati</taxon>
        <taxon>Bacillota</taxon>
        <taxon>Bacilli</taxon>
        <taxon>Bacillales</taxon>
        <taxon>Caryophanaceae</taxon>
        <taxon>Kurthia</taxon>
    </lineage>
</organism>
<gene>
    <name evidence="1" type="ORF">DEX24_06080</name>
</gene>
<dbReference type="OrthoDB" id="2816337at2"/>
<dbReference type="Gene3D" id="1.25.40.10">
    <property type="entry name" value="Tetratricopeptide repeat domain"/>
    <property type="match status" value="2"/>
</dbReference>
<dbReference type="SUPFAM" id="SSF48452">
    <property type="entry name" value="TPR-like"/>
    <property type="match status" value="2"/>
</dbReference>
<keyword evidence="2" id="KW-1185">Reference proteome</keyword>
<dbReference type="InterPro" id="IPR011990">
    <property type="entry name" value="TPR-like_helical_dom_sf"/>
</dbReference>
<evidence type="ECO:0008006" key="3">
    <source>
        <dbReference type="Google" id="ProtNLM"/>
    </source>
</evidence>
<dbReference type="RefSeq" id="WP_109305525.1">
    <property type="nucleotide sequence ID" value="NZ_BJUF01000068.1"/>
</dbReference>
<accession>A0A2U3AML4</accession>
<evidence type="ECO:0000313" key="1">
    <source>
        <dbReference type="EMBL" id="PWI25767.1"/>
    </source>
</evidence>
<name>A0A2U3AML4_9BACL</name>